<protein>
    <recommendedName>
        <fullName evidence="4">2-amino-4-hydroxy-6-hydroxymethyldihydropteridine pyrophosphokinase</fullName>
        <ecNumber evidence="3">2.7.6.3</ecNumber>
    </recommendedName>
    <alternativeName>
        <fullName evidence="11">6-hydroxymethyl-7,8-dihydropterin pyrophosphokinase</fullName>
    </alternativeName>
    <alternativeName>
        <fullName evidence="12">7,8-dihydro-6-hydroxymethylpterin-pyrophosphokinase</fullName>
    </alternativeName>
</protein>
<reference evidence="14 15" key="1">
    <citation type="submission" date="2019-11" db="EMBL/GenBank/DDBJ databases">
        <authorList>
            <person name="Dong K."/>
        </authorList>
    </citation>
    <scope>NUCLEOTIDE SEQUENCE [LARGE SCALE GENOMIC DNA]</scope>
    <source>
        <strain evidence="14 15">DK608</strain>
    </source>
</reference>
<dbReference type="Gene3D" id="3.30.70.560">
    <property type="entry name" value="7,8-Dihydro-6-hydroxymethylpterin-pyrophosphokinase HPPK"/>
    <property type="match status" value="1"/>
</dbReference>
<dbReference type="PANTHER" id="PTHR43071:SF1">
    <property type="entry name" value="2-AMINO-4-HYDROXY-6-HYDROXYMETHYLDIHYDROPTERIDINE PYROPHOSPHOKINASE"/>
    <property type="match status" value="1"/>
</dbReference>
<evidence type="ECO:0000256" key="12">
    <source>
        <dbReference type="ARBA" id="ARBA00033413"/>
    </source>
</evidence>
<evidence type="ECO:0000256" key="4">
    <source>
        <dbReference type="ARBA" id="ARBA00016218"/>
    </source>
</evidence>
<proteinExistence type="inferred from homology"/>
<evidence type="ECO:0000256" key="9">
    <source>
        <dbReference type="ARBA" id="ARBA00022909"/>
    </source>
</evidence>
<evidence type="ECO:0000259" key="13">
    <source>
        <dbReference type="PROSITE" id="PS00794"/>
    </source>
</evidence>
<keyword evidence="8" id="KW-0067">ATP-binding</keyword>
<evidence type="ECO:0000256" key="6">
    <source>
        <dbReference type="ARBA" id="ARBA00022741"/>
    </source>
</evidence>
<evidence type="ECO:0000256" key="3">
    <source>
        <dbReference type="ARBA" id="ARBA00013253"/>
    </source>
</evidence>
<keyword evidence="9" id="KW-0289">Folate biosynthesis</keyword>
<evidence type="ECO:0000256" key="5">
    <source>
        <dbReference type="ARBA" id="ARBA00022679"/>
    </source>
</evidence>
<dbReference type="InterPro" id="IPR000550">
    <property type="entry name" value="Hppk"/>
</dbReference>
<dbReference type="Proteomes" id="UP000478740">
    <property type="component" value="Unassembled WGS sequence"/>
</dbReference>
<dbReference type="PANTHER" id="PTHR43071">
    <property type="entry name" value="2-AMINO-4-HYDROXY-6-HYDROXYMETHYLDIHYDROPTERIDINE PYROPHOSPHOKINASE"/>
    <property type="match status" value="1"/>
</dbReference>
<dbReference type="AlphaFoldDB" id="A0A6L6IYT5"/>
<dbReference type="PROSITE" id="PS00794">
    <property type="entry name" value="HPPK"/>
    <property type="match status" value="1"/>
</dbReference>
<dbReference type="GO" id="GO:0016301">
    <property type="term" value="F:kinase activity"/>
    <property type="evidence" value="ECO:0007669"/>
    <property type="project" value="UniProtKB-KW"/>
</dbReference>
<evidence type="ECO:0000313" key="14">
    <source>
        <dbReference type="EMBL" id="MTH64781.1"/>
    </source>
</evidence>
<dbReference type="Pfam" id="PF01288">
    <property type="entry name" value="HPPK"/>
    <property type="match status" value="1"/>
</dbReference>
<evidence type="ECO:0000256" key="11">
    <source>
        <dbReference type="ARBA" id="ARBA00029766"/>
    </source>
</evidence>
<evidence type="ECO:0000256" key="8">
    <source>
        <dbReference type="ARBA" id="ARBA00022840"/>
    </source>
</evidence>
<dbReference type="GO" id="GO:0046656">
    <property type="term" value="P:folic acid biosynthetic process"/>
    <property type="evidence" value="ECO:0007669"/>
    <property type="project" value="UniProtKB-KW"/>
</dbReference>
<name>A0A6L6IYT5_9RHOB</name>
<feature type="domain" description="7,8-dihydro-6-hydroxymethylpterin-pyrophosphokinase" evidence="13">
    <location>
        <begin position="101"/>
        <end position="112"/>
    </location>
</feature>
<comment type="caution">
    <text evidence="14">The sequence shown here is derived from an EMBL/GenBank/DDBJ whole genome shotgun (WGS) entry which is preliminary data.</text>
</comment>
<evidence type="ECO:0000256" key="1">
    <source>
        <dbReference type="ARBA" id="ARBA00005051"/>
    </source>
</evidence>
<dbReference type="EMBL" id="WMII01000009">
    <property type="protein sequence ID" value="MTH64781.1"/>
    <property type="molecule type" value="Genomic_DNA"/>
</dbReference>
<dbReference type="GO" id="GO:0005524">
    <property type="term" value="F:ATP binding"/>
    <property type="evidence" value="ECO:0007669"/>
    <property type="project" value="UniProtKB-KW"/>
</dbReference>
<dbReference type="EC" id="2.7.6.3" evidence="3"/>
<keyword evidence="6" id="KW-0547">Nucleotide-binding</keyword>
<dbReference type="GO" id="GO:0003848">
    <property type="term" value="F:2-amino-4-hydroxy-6-hydroxymethyldihydropteridine diphosphokinase activity"/>
    <property type="evidence" value="ECO:0007669"/>
    <property type="project" value="UniProtKB-EC"/>
</dbReference>
<keyword evidence="5 14" id="KW-0808">Transferase</keyword>
<comment type="function">
    <text evidence="10">Catalyzes the transfer of pyrophosphate from adenosine triphosphate (ATP) to 6-hydroxymethyl-7,8-dihydropterin, an enzymatic step in folate biosynthesis pathway.</text>
</comment>
<evidence type="ECO:0000256" key="10">
    <source>
        <dbReference type="ARBA" id="ARBA00029409"/>
    </source>
</evidence>
<evidence type="ECO:0000256" key="7">
    <source>
        <dbReference type="ARBA" id="ARBA00022777"/>
    </source>
</evidence>
<evidence type="ECO:0000313" key="15">
    <source>
        <dbReference type="Proteomes" id="UP000478740"/>
    </source>
</evidence>
<sequence length="197" mass="21153">MTEKLLTNGTLALVAAGGNLPSSAGPPGKTLRAAIAMIAQANDVSVISVSQFWQTPAYPAGSGPDFVNAALTLVSRLDAQNLLRLLHRIEAELGRSRDAGRWAARGIDLDLIAFGDAVLPDPDTQAQWRGLAPERQARETPEQLILPHPRMQDRGFVLVPLAQVAPQWVHPVLDRSVAQLLADLPASARQDIRPVTT</sequence>
<gene>
    <name evidence="14" type="primary">folK</name>
    <name evidence="14" type="ORF">GL284_10920</name>
</gene>
<organism evidence="14 15">
    <name type="scientific">Paracoccus shanxieyensis</name>
    <dbReference type="NCBI Taxonomy" id="2675752"/>
    <lineage>
        <taxon>Bacteria</taxon>
        <taxon>Pseudomonadati</taxon>
        <taxon>Pseudomonadota</taxon>
        <taxon>Alphaproteobacteria</taxon>
        <taxon>Rhodobacterales</taxon>
        <taxon>Paracoccaceae</taxon>
        <taxon>Paracoccus</taxon>
    </lineage>
</organism>
<evidence type="ECO:0000256" key="2">
    <source>
        <dbReference type="ARBA" id="ARBA00005810"/>
    </source>
</evidence>
<dbReference type="GO" id="GO:0046654">
    <property type="term" value="P:tetrahydrofolate biosynthetic process"/>
    <property type="evidence" value="ECO:0007669"/>
    <property type="project" value="UniProtKB-UniPathway"/>
</dbReference>
<dbReference type="RefSeq" id="WP_155044671.1">
    <property type="nucleotide sequence ID" value="NZ_WMIH01000009.1"/>
</dbReference>
<accession>A0A6L6IYT5</accession>
<dbReference type="NCBIfam" id="TIGR01498">
    <property type="entry name" value="folK"/>
    <property type="match status" value="1"/>
</dbReference>
<dbReference type="CDD" id="cd00483">
    <property type="entry name" value="HPPK"/>
    <property type="match status" value="1"/>
</dbReference>
<dbReference type="SUPFAM" id="SSF55083">
    <property type="entry name" value="6-hydroxymethyl-7,8-dihydropterin pyrophosphokinase, HPPK"/>
    <property type="match status" value="1"/>
</dbReference>
<dbReference type="UniPathway" id="UPA00077">
    <property type="reaction ID" value="UER00155"/>
</dbReference>
<dbReference type="InterPro" id="IPR035907">
    <property type="entry name" value="Hppk_sf"/>
</dbReference>
<keyword evidence="7" id="KW-0418">Kinase</keyword>
<keyword evidence="15" id="KW-1185">Reference proteome</keyword>
<comment type="pathway">
    <text evidence="1">Cofactor biosynthesis; tetrahydrofolate biosynthesis; 2-amino-4-hydroxy-6-hydroxymethyl-7,8-dihydropteridine diphosphate from 7,8-dihydroneopterin triphosphate: step 4/4.</text>
</comment>
<comment type="similarity">
    <text evidence="2">Belongs to the HPPK family.</text>
</comment>